<dbReference type="Proteomes" id="UP001153328">
    <property type="component" value="Unassembled WGS sequence"/>
</dbReference>
<feature type="region of interest" description="Disordered" evidence="1">
    <location>
        <begin position="1"/>
        <end position="162"/>
    </location>
</feature>
<comment type="caution">
    <text evidence="2">The sequence shown here is derived from an EMBL/GenBank/DDBJ whole genome shotgun (WGS) entry which is preliminary data.</text>
</comment>
<accession>A0A9W4E728</accession>
<keyword evidence="3" id="KW-1185">Reference proteome</keyword>
<feature type="compositionally biased region" description="Basic and acidic residues" evidence="1">
    <location>
        <begin position="28"/>
        <end position="44"/>
    </location>
</feature>
<gene>
    <name evidence="2" type="ORF">SBRY_10914</name>
</gene>
<sequence length="310" mass="35544">MGAVGDRRGRHRRGEPGRRAGPHHRDRGRHDPARTDQQRPHHTADQLQLHQHRARLRPRPGHHRRPAARQKRRQTRLSPGAQPRPRSTPLRPRRSRRPSHGRRAGLRPARVTPACGPASSPHPPPPTSQEDPRVRTRVRPSATARQKVGAGLHRGRGPDRRCAGRHLAGVTGGRLAALRHLPVRRHPLRGRAQHDPRAVQLLQRLAVPGAAGEGQRDAEHRGAEHRRLRRRRRAGLLLLRHQLRDHGHLRPVGPRQQPHPGPGRRCGGRPRQPGQRHRGTDHGRRPQGLRRLRRPRHRLPQRPHQRYRHR</sequence>
<feature type="region of interest" description="Disordered" evidence="1">
    <location>
        <begin position="242"/>
        <end position="310"/>
    </location>
</feature>
<feature type="compositionally biased region" description="Basic residues" evidence="1">
    <location>
        <begin position="91"/>
        <end position="105"/>
    </location>
</feature>
<dbReference type="EMBL" id="CAJVAX010000001">
    <property type="protein sequence ID" value="CAG7606309.1"/>
    <property type="molecule type" value="Genomic_DNA"/>
</dbReference>
<feature type="compositionally biased region" description="Basic residues" evidence="1">
    <location>
        <begin position="50"/>
        <end position="75"/>
    </location>
</feature>
<evidence type="ECO:0000256" key="1">
    <source>
        <dbReference type="SAM" id="MobiDB-lite"/>
    </source>
</evidence>
<protein>
    <submittedName>
        <fullName evidence="2">Uncharacterized protein</fullName>
    </submittedName>
</protein>
<proteinExistence type="predicted"/>
<reference evidence="2" key="1">
    <citation type="submission" date="2021-06" db="EMBL/GenBank/DDBJ databases">
        <authorList>
            <person name="Arsene-Ploetze F."/>
        </authorList>
    </citation>
    <scope>NUCLEOTIDE SEQUENCE</scope>
    <source>
        <strain evidence="2">SBRY1</strain>
    </source>
</reference>
<feature type="compositionally biased region" description="Basic residues" evidence="1">
    <location>
        <begin position="285"/>
        <end position="310"/>
    </location>
</feature>
<dbReference type="AlphaFoldDB" id="A0A9W4E728"/>
<name>A0A9W4E728_9ACTN</name>
<feature type="region of interest" description="Disordered" evidence="1">
    <location>
        <begin position="209"/>
        <end position="229"/>
    </location>
</feature>
<evidence type="ECO:0000313" key="3">
    <source>
        <dbReference type="Proteomes" id="UP001153328"/>
    </source>
</evidence>
<evidence type="ECO:0000313" key="2">
    <source>
        <dbReference type="EMBL" id="CAG7606309.1"/>
    </source>
</evidence>
<organism evidence="2 3">
    <name type="scientific">Actinacidiphila bryophytorum</name>
    <dbReference type="NCBI Taxonomy" id="1436133"/>
    <lineage>
        <taxon>Bacteria</taxon>
        <taxon>Bacillati</taxon>
        <taxon>Actinomycetota</taxon>
        <taxon>Actinomycetes</taxon>
        <taxon>Kitasatosporales</taxon>
        <taxon>Streptomycetaceae</taxon>
        <taxon>Actinacidiphila</taxon>
    </lineage>
</organism>